<evidence type="ECO:0000256" key="5">
    <source>
        <dbReference type="ARBA" id="ARBA00022723"/>
    </source>
</evidence>
<keyword evidence="4" id="KW-0540">Nuclease</keyword>
<evidence type="ECO:0000313" key="10">
    <source>
        <dbReference type="EMBL" id="EGT42741.1"/>
    </source>
</evidence>
<feature type="compositionally biased region" description="Polar residues" evidence="8">
    <location>
        <begin position="869"/>
        <end position="879"/>
    </location>
</feature>
<dbReference type="GO" id="GO:0046872">
    <property type="term" value="F:metal ion binding"/>
    <property type="evidence" value="ECO:0007669"/>
    <property type="project" value="UniProtKB-KW"/>
</dbReference>
<protein>
    <recommendedName>
        <fullName evidence="3">ribonuclease H</fullName>
        <ecNumber evidence="3">3.1.26.4</ecNumber>
    </recommendedName>
</protein>
<dbReference type="EMBL" id="GL380016">
    <property type="protein sequence ID" value="EGT42741.1"/>
    <property type="molecule type" value="Genomic_DNA"/>
</dbReference>
<evidence type="ECO:0000256" key="7">
    <source>
        <dbReference type="ARBA" id="ARBA00022801"/>
    </source>
</evidence>
<evidence type="ECO:0000256" key="1">
    <source>
        <dbReference type="ARBA" id="ARBA00000077"/>
    </source>
</evidence>
<dbReference type="eggNOG" id="KOG3752">
    <property type="taxonomic scope" value="Eukaryota"/>
</dbReference>
<dbReference type="EC" id="3.1.26.4" evidence="3"/>
<name>G0P1N2_CAEBE</name>
<dbReference type="GO" id="GO:0004523">
    <property type="term" value="F:RNA-DNA hybrid ribonuclease activity"/>
    <property type="evidence" value="ECO:0007669"/>
    <property type="project" value="UniProtKB-EC"/>
</dbReference>
<feature type="region of interest" description="Disordered" evidence="8">
    <location>
        <begin position="760"/>
        <end position="784"/>
    </location>
</feature>
<keyword evidence="7" id="KW-0378">Hydrolase</keyword>
<evidence type="ECO:0000256" key="8">
    <source>
        <dbReference type="SAM" id="MobiDB-lite"/>
    </source>
</evidence>
<dbReference type="InParanoid" id="G0P1N2"/>
<sequence length="932" mass="104260">MREFIEEQLTRLYCDQNYSGNNREWYVEENERKKYHAFVFTDGSYRERPQKITGIGVFWGDDHPNNYCGLVHGDPSNNRAELCAAHHAIGQAFREDYRAVTIISDSKFVKNILEDPDRFDIKTHDKMKDLLVSIRIMRPFIKINIFIVKGHAGNYGNEEADRLARFVTWSQSKESKQTELEKTREIQLSERAILKKERIRRHTMYQLAAIRQGYDLDPQQDVFDQMGAPIGYLSRASIRRFITANLPYNPEPFMESSMDSVPNDIFSNMGPPIGFDPFLKMERWVNPGGVNPQQVQMWHYQSQHVAYTMGAEEKRRRVENVQVLQVNSEGLEAGNDKRKQSADRQIMLVKCQDPCCAIRPMPQAPAPRIAPCAQKNPALNGYNNNVLKNLNVNNMNSTMKHPMRPPGATHVRPVPDQENQAPHMRPCAPGNPGMNGGSPPMGPVVSSIKPIQSKNVMTNCTYQPMKMAPSLVGKPMISPVNNQVLSTMYVEERKTKVENVQMYPLNSGPSMAAFGTRRQMDRPTMLQRPQTPVPPISPCALRNQAPNSYYLPMGPPSSSRHIERNNVMRNSTNQPMQMTSSLVGKPMVLPVNNQVMSKMWSEESRRIVEMRRMNSGPPVAPMNNVYPDASTNRPNMLMKCQRSCCSMRPTAQVTAPPMGPGAPRNSAPNGYYPVVSSSKPVLNSNVLKNSTNQPMQMAPAPKIGPCAPRNPDSNGYSPPMGPVSTNSVLKNSNLNNMNVPMRYPMRPPASLNLSFVPDQENQVPVGQRPPMRKRQRLRPCGQNSANSMMLNKKVAAGPVKKMSTMVVKEQSGPSAPMNNPLSSENSVSAVPNHANPLKSISPVTNVTTITPYSSHNETGPLLSTDDPLTDTSGQDSTSPPEIMVTSVEKSPSKIFYGFSVPNFMIFQRVFELTCVFFVDTKGPSEIPVVELD</sequence>
<keyword evidence="5" id="KW-0479">Metal-binding</keyword>
<feature type="compositionally biased region" description="Polar residues" evidence="8">
    <location>
        <begin position="811"/>
        <end position="829"/>
    </location>
</feature>
<dbReference type="PROSITE" id="PS50879">
    <property type="entry name" value="RNASE_H_1"/>
    <property type="match status" value="1"/>
</dbReference>
<dbReference type="GO" id="GO:0003676">
    <property type="term" value="F:nucleic acid binding"/>
    <property type="evidence" value="ECO:0007669"/>
    <property type="project" value="InterPro"/>
</dbReference>
<evidence type="ECO:0000313" key="11">
    <source>
        <dbReference type="Proteomes" id="UP000008068"/>
    </source>
</evidence>
<dbReference type="PANTHER" id="PTHR10642:SF26">
    <property type="entry name" value="RIBONUCLEASE H1"/>
    <property type="match status" value="1"/>
</dbReference>
<accession>G0P1N2</accession>
<dbReference type="STRING" id="135651.G0P1N2"/>
<gene>
    <name evidence="10" type="ORF">CAEBREN_24856</name>
</gene>
<proteinExistence type="inferred from homology"/>
<reference evidence="11" key="1">
    <citation type="submission" date="2011-07" db="EMBL/GenBank/DDBJ databases">
        <authorList>
            <consortium name="Caenorhabditis brenneri Sequencing and Analysis Consortium"/>
            <person name="Wilson R.K."/>
        </authorList>
    </citation>
    <scope>NUCLEOTIDE SEQUENCE [LARGE SCALE GENOMIC DNA]</scope>
    <source>
        <strain evidence="11">PB2801</strain>
    </source>
</reference>
<dbReference type="InterPro" id="IPR002156">
    <property type="entry name" value="RNaseH_domain"/>
</dbReference>
<keyword evidence="11" id="KW-1185">Reference proteome</keyword>
<feature type="domain" description="RNase H type-1" evidence="9">
    <location>
        <begin position="33"/>
        <end position="169"/>
    </location>
</feature>
<comment type="similarity">
    <text evidence="2">Belongs to the RNase H family.</text>
</comment>
<evidence type="ECO:0000256" key="2">
    <source>
        <dbReference type="ARBA" id="ARBA00005300"/>
    </source>
</evidence>
<dbReference type="AlphaFoldDB" id="G0P1N2"/>
<dbReference type="Pfam" id="PF00075">
    <property type="entry name" value="RNase_H"/>
    <property type="match status" value="1"/>
</dbReference>
<organism evidence="11">
    <name type="scientific">Caenorhabditis brenneri</name>
    <name type="common">Nematode worm</name>
    <dbReference type="NCBI Taxonomy" id="135651"/>
    <lineage>
        <taxon>Eukaryota</taxon>
        <taxon>Metazoa</taxon>
        <taxon>Ecdysozoa</taxon>
        <taxon>Nematoda</taxon>
        <taxon>Chromadorea</taxon>
        <taxon>Rhabditida</taxon>
        <taxon>Rhabditina</taxon>
        <taxon>Rhabditomorpha</taxon>
        <taxon>Rhabditoidea</taxon>
        <taxon>Rhabditidae</taxon>
        <taxon>Peloderinae</taxon>
        <taxon>Caenorhabditis</taxon>
    </lineage>
</organism>
<comment type="catalytic activity">
    <reaction evidence="1">
        <text>Endonucleolytic cleavage to 5'-phosphomonoester.</text>
        <dbReference type="EC" id="3.1.26.4"/>
    </reaction>
</comment>
<keyword evidence="6" id="KW-0255">Endonuclease</keyword>
<dbReference type="OrthoDB" id="5796743at2759"/>
<dbReference type="CDD" id="cd09280">
    <property type="entry name" value="RNase_HI_eukaryote_like"/>
    <property type="match status" value="1"/>
</dbReference>
<evidence type="ECO:0000259" key="9">
    <source>
        <dbReference type="PROSITE" id="PS50879"/>
    </source>
</evidence>
<dbReference type="Gene3D" id="3.30.420.10">
    <property type="entry name" value="Ribonuclease H-like superfamily/Ribonuclease H"/>
    <property type="match status" value="1"/>
</dbReference>
<feature type="region of interest" description="Disordered" evidence="8">
    <location>
        <begin position="810"/>
        <end position="830"/>
    </location>
</feature>
<dbReference type="InterPro" id="IPR036397">
    <property type="entry name" value="RNaseH_sf"/>
</dbReference>
<dbReference type="PANTHER" id="PTHR10642">
    <property type="entry name" value="RIBONUCLEASE H1"/>
    <property type="match status" value="1"/>
</dbReference>
<evidence type="ECO:0000256" key="6">
    <source>
        <dbReference type="ARBA" id="ARBA00022759"/>
    </source>
</evidence>
<dbReference type="InterPro" id="IPR012337">
    <property type="entry name" value="RNaseH-like_sf"/>
</dbReference>
<evidence type="ECO:0000256" key="3">
    <source>
        <dbReference type="ARBA" id="ARBA00012180"/>
    </source>
</evidence>
<dbReference type="Proteomes" id="UP000008068">
    <property type="component" value="Unassembled WGS sequence"/>
</dbReference>
<dbReference type="HOGENOM" id="CLU_314034_0_0_1"/>
<dbReference type="GO" id="GO:0043137">
    <property type="term" value="P:DNA replication, removal of RNA primer"/>
    <property type="evidence" value="ECO:0007669"/>
    <property type="project" value="TreeGrafter"/>
</dbReference>
<evidence type="ECO:0000256" key="4">
    <source>
        <dbReference type="ARBA" id="ARBA00022722"/>
    </source>
</evidence>
<dbReference type="SUPFAM" id="SSF53098">
    <property type="entry name" value="Ribonuclease H-like"/>
    <property type="match status" value="1"/>
</dbReference>
<feature type="region of interest" description="Disordered" evidence="8">
    <location>
        <begin position="853"/>
        <end position="882"/>
    </location>
</feature>
<dbReference type="InterPro" id="IPR050092">
    <property type="entry name" value="RNase_H"/>
</dbReference>